<dbReference type="RefSeq" id="WP_316696347.1">
    <property type="nucleotide sequence ID" value="NZ_CP103836.1"/>
</dbReference>
<dbReference type="EMBL" id="CP103836">
    <property type="protein sequence ID" value="WOB50183.1"/>
    <property type="molecule type" value="Genomic_DNA"/>
</dbReference>
<evidence type="ECO:0000313" key="2">
    <source>
        <dbReference type="Proteomes" id="UP001302716"/>
    </source>
</evidence>
<dbReference type="AlphaFoldDB" id="A0AAU0BB17"/>
<gene>
    <name evidence="1" type="ORF">NYR97_01810</name>
</gene>
<sequence length="94" mass="8994">MGAAGIGIGIGDASADGDTDGNDNIGGGLGTAGCCMGYAWTGAARLPSICGVVEAVGCDGRAVAGSVAVRELSLFGSVGSCEQALSSRASARRL</sequence>
<organism evidence="1 2">
    <name type="scientific">Xanthomonas hydrangeae</name>
    <dbReference type="NCBI Taxonomy" id="2775159"/>
    <lineage>
        <taxon>Bacteria</taxon>
        <taxon>Pseudomonadati</taxon>
        <taxon>Pseudomonadota</taxon>
        <taxon>Gammaproteobacteria</taxon>
        <taxon>Lysobacterales</taxon>
        <taxon>Lysobacteraceae</taxon>
        <taxon>Xanthomonas</taxon>
    </lineage>
</organism>
<protein>
    <submittedName>
        <fullName evidence="1">Uncharacterized protein</fullName>
    </submittedName>
</protein>
<reference evidence="1 2" key="1">
    <citation type="submission" date="2022-08" db="EMBL/GenBank/DDBJ databases">
        <title>Whole genome sequencing-based tracing of a 2022 introduction and outbreak of Xanthomonas hortorum pv. pelargonii.</title>
        <authorList>
            <person name="Iruegas-Bocardo F."/>
            <person name="Weisberg A.K."/>
            <person name="Riutta E.R."/>
            <person name="Kilday K."/>
            <person name="Bonkowski J.C."/>
            <person name="Creswell T."/>
            <person name="Daughtrey M.L."/>
            <person name="Rane K."/>
            <person name="Grunwald N.J."/>
            <person name="Chang J.H."/>
            <person name="Putnam M.L."/>
        </authorList>
    </citation>
    <scope>NUCLEOTIDE SEQUENCE [LARGE SCALE GENOMIC DNA]</scope>
    <source>
        <strain evidence="1 2">22-323</strain>
    </source>
</reference>
<evidence type="ECO:0000313" key="1">
    <source>
        <dbReference type="EMBL" id="WOB50183.1"/>
    </source>
</evidence>
<proteinExistence type="predicted"/>
<dbReference type="Proteomes" id="UP001302716">
    <property type="component" value="Chromosome"/>
</dbReference>
<keyword evidence="2" id="KW-1185">Reference proteome</keyword>
<name>A0AAU0BB17_9XANT</name>
<accession>A0AAU0BB17</accession>